<name>A0A7W9ICD9_9ACTN</name>
<reference evidence="4 5" key="1">
    <citation type="submission" date="2020-08" db="EMBL/GenBank/DDBJ databases">
        <title>Sequencing the genomes of 1000 actinobacteria strains.</title>
        <authorList>
            <person name="Klenk H.-P."/>
        </authorList>
    </citation>
    <scope>NUCLEOTIDE SEQUENCE [LARGE SCALE GENOMIC DNA]</scope>
    <source>
        <strain evidence="4 5">DSM 46887</strain>
    </source>
</reference>
<accession>A0A7W9ICD9</accession>
<dbReference type="PANTHER" id="PTHR30535:SF35">
    <property type="entry name" value="PERIPLASMIC BINDING PROTEIN"/>
    <property type="match status" value="1"/>
</dbReference>
<comment type="similarity">
    <text evidence="1">Belongs to the bacterial solute-binding protein 8 family.</text>
</comment>
<gene>
    <name evidence="4" type="ORF">F4562_000718</name>
</gene>
<dbReference type="PROSITE" id="PS50983">
    <property type="entry name" value="FE_B12_PBP"/>
    <property type="match status" value="1"/>
</dbReference>
<evidence type="ECO:0000313" key="4">
    <source>
        <dbReference type="EMBL" id="MBB5817656.1"/>
    </source>
</evidence>
<feature type="domain" description="Fe/B12 periplasmic-binding" evidence="3">
    <location>
        <begin position="44"/>
        <end position="280"/>
    </location>
</feature>
<proteinExistence type="inferred from homology"/>
<dbReference type="InterPro" id="IPR050902">
    <property type="entry name" value="ABC_Transporter_SBP"/>
</dbReference>
<evidence type="ECO:0000313" key="5">
    <source>
        <dbReference type="Proteomes" id="UP000540685"/>
    </source>
</evidence>
<dbReference type="PANTHER" id="PTHR30535">
    <property type="entry name" value="VITAMIN B12-BINDING PROTEIN"/>
    <property type="match status" value="1"/>
</dbReference>
<dbReference type="Gene3D" id="3.40.50.1980">
    <property type="entry name" value="Nitrogenase molybdenum iron protein domain"/>
    <property type="match status" value="2"/>
</dbReference>
<evidence type="ECO:0000256" key="2">
    <source>
        <dbReference type="ARBA" id="ARBA00022729"/>
    </source>
</evidence>
<dbReference type="InterPro" id="IPR002491">
    <property type="entry name" value="ABC_transptr_periplasmic_BD"/>
</dbReference>
<dbReference type="SUPFAM" id="SSF53807">
    <property type="entry name" value="Helical backbone' metal receptor"/>
    <property type="match status" value="1"/>
</dbReference>
<protein>
    <submittedName>
        <fullName evidence="4">ABC-type Fe3+-hydroxamate transport system substrate-binding protein</fullName>
    </submittedName>
</protein>
<dbReference type="InterPro" id="IPR054828">
    <property type="entry name" value="Vit_B12_bind_prot"/>
</dbReference>
<keyword evidence="2" id="KW-0732">Signal</keyword>
<organism evidence="4 5">
    <name type="scientific">Streptosporangium becharense</name>
    <dbReference type="NCBI Taxonomy" id="1816182"/>
    <lineage>
        <taxon>Bacteria</taxon>
        <taxon>Bacillati</taxon>
        <taxon>Actinomycetota</taxon>
        <taxon>Actinomycetes</taxon>
        <taxon>Streptosporangiales</taxon>
        <taxon>Streptosporangiaceae</taxon>
        <taxon>Streptosporangium</taxon>
    </lineage>
</organism>
<comment type="caution">
    <text evidence="4">The sequence shown here is derived from an EMBL/GenBank/DDBJ whole genome shotgun (WGS) entry which is preliminary data.</text>
</comment>
<dbReference type="EMBL" id="JACHMP010000001">
    <property type="protein sequence ID" value="MBB5817656.1"/>
    <property type="molecule type" value="Genomic_DNA"/>
</dbReference>
<evidence type="ECO:0000256" key="1">
    <source>
        <dbReference type="ARBA" id="ARBA00008814"/>
    </source>
</evidence>
<dbReference type="NCBIfam" id="NF038402">
    <property type="entry name" value="TroA_like"/>
    <property type="match status" value="1"/>
</dbReference>
<dbReference type="AlphaFoldDB" id="A0A7W9ICD9"/>
<evidence type="ECO:0000259" key="3">
    <source>
        <dbReference type="PROSITE" id="PS50983"/>
    </source>
</evidence>
<dbReference type="Proteomes" id="UP000540685">
    <property type="component" value="Unassembled WGS sequence"/>
</dbReference>
<keyword evidence="5" id="KW-1185">Reference proteome</keyword>
<sequence>MRDDTGAEMRGGAYAEVRRGGTSVEAVPRDDTGAAVDVPPAVRRVVSLVPSLTETVAATAPALLVGATDWCSHPPGLDVTRVRGTKNPDLERIGSLRPDVVLANFEENREPDIEALRAAGVPVWVTVIRTVDEALASLHRVLTEACRVPRPGWLDDAASAWRQVAPGRRRRAVVPVWRRPWMVVGRDTFTGDVLARLGVDNLYGGHPERYPKVPLDRLVAAGPDLVVLPDEPYRFTAGDGPESFPGVEAALVSGRHLTWYGPSLVEAPAVLSAQLGRAAG</sequence>